<dbReference type="PATRIC" id="fig|1420583.3.peg.4004"/>
<dbReference type="Proteomes" id="UP000052232">
    <property type="component" value="Unassembled WGS sequence"/>
</dbReference>
<keyword evidence="2" id="KW-1185">Reference proteome</keyword>
<name>A0A0J7XJV9_9SPHN</name>
<accession>A0A0J7XJV9</accession>
<organism evidence="1 2">
    <name type="scientific">Sphingobium cupriresistens LL01</name>
    <dbReference type="NCBI Taxonomy" id="1420583"/>
    <lineage>
        <taxon>Bacteria</taxon>
        <taxon>Pseudomonadati</taxon>
        <taxon>Pseudomonadota</taxon>
        <taxon>Alphaproteobacteria</taxon>
        <taxon>Sphingomonadales</taxon>
        <taxon>Sphingomonadaceae</taxon>
        <taxon>Sphingobium</taxon>
    </lineage>
</organism>
<dbReference type="STRING" id="1420583.V473_20965"/>
<proteinExistence type="predicted"/>
<comment type="caution">
    <text evidence="1">The sequence shown here is derived from an EMBL/GenBank/DDBJ whole genome shotgun (WGS) entry which is preliminary data.</text>
</comment>
<protein>
    <recommendedName>
        <fullName evidence="3">Lipocalin-like domain-containing protein</fullName>
    </recommendedName>
</protein>
<evidence type="ECO:0000313" key="1">
    <source>
        <dbReference type="EMBL" id="KMS52326.1"/>
    </source>
</evidence>
<dbReference type="EMBL" id="JACT01000006">
    <property type="protein sequence ID" value="KMS52326.1"/>
    <property type="molecule type" value="Genomic_DNA"/>
</dbReference>
<evidence type="ECO:0000313" key="2">
    <source>
        <dbReference type="Proteomes" id="UP000052232"/>
    </source>
</evidence>
<dbReference type="AlphaFoldDB" id="A0A0J7XJV9"/>
<evidence type="ECO:0008006" key="3">
    <source>
        <dbReference type="Google" id="ProtNLM"/>
    </source>
</evidence>
<reference evidence="1 2" key="1">
    <citation type="journal article" date="2015" name="G3 (Bethesda)">
        <title>Insights into Ongoing Evolution of the Hexachlorocyclohexane Catabolic Pathway from Comparative Genomics of Ten Sphingomonadaceae Strains.</title>
        <authorList>
            <person name="Pearce S.L."/>
            <person name="Oakeshott J.G."/>
            <person name="Pandey G."/>
        </authorList>
    </citation>
    <scope>NUCLEOTIDE SEQUENCE [LARGE SCALE GENOMIC DNA]</scope>
    <source>
        <strain evidence="1 2">LL01</strain>
    </source>
</reference>
<gene>
    <name evidence="1" type="ORF">V473_20965</name>
</gene>
<sequence>MAVIAAVGGLAQPSVAEHLPGQHLGSKTDLIGIWSFDARSGCKTGTAWEFRADGSYNEISLPDRAPQATGTWYERGDIIFYSLARPETVAPGRPDKRMVIIEREPDRLVALGGRRVRHVMHRCP</sequence>